<keyword evidence="2" id="KW-0436">Ligase</keyword>
<dbReference type="PANTHER" id="PTHR43107:SF15">
    <property type="entry name" value="FATTY ACID TRANSPORT PROTEIN 3, ISOFORM A"/>
    <property type="match status" value="1"/>
</dbReference>
<comment type="caution">
    <text evidence="7">The sequence shown here is derived from an EMBL/GenBank/DDBJ whole genome shotgun (WGS) entry which is preliminary data.</text>
</comment>
<evidence type="ECO:0000256" key="4">
    <source>
        <dbReference type="ARBA" id="ARBA00022840"/>
    </source>
</evidence>
<proteinExistence type="inferred from homology"/>
<name>A0AAN7ZLQ7_9PEZI</name>
<comment type="similarity">
    <text evidence="1">Belongs to the ATP-dependent AMP-binding enzyme family.</text>
</comment>
<dbReference type="InterPro" id="IPR042099">
    <property type="entry name" value="ANL_N_sf"/>
</dbReference>
<keyword evidence="3" id="KW-0547">Nucleotide-binding</keyword>
<dbReference type="InterPro" id="IPR025110">
    <property type="entry name" value="AMP-bd_C"/>
</dbReference>
<evidence type="ECO:0008006" key="9">
    <source>
        <dbReference type="Google" id="ProtNLM"/>
    </source>
</evidence>
<gene>
    <name evidence="7" type="ORF">LTR97_010159</name>
</gene>
<dbReference type="PANTHER" id="PTHR43107">
    <property type="entry name" value="LONG-CHAIN FATTY ACID TRANSPORT PROTEIN"/>
    <property type="match status" value="1"/>
</dbReference>
<sequence>MAIPALALAGGVVAAAAYLDAKHHLRHDVSNGVLSDPIAAAQKYTVERQGQGRMLVYHQLEDNVLSSRASNLFLEFEGRSWTYKQFYDDVQRIGNWLMNDLGVRQGEMVALNGPNSAEYLLLWFALEGIGACIAFSNCHLTGNPLVHSVKLAEARYMLAERGVELLVEPCQDDLRAAGVETIYYDQAFLESKNDTTPLPTSRTSSILFTDLRGLIYTSGTTGLPKGVMTRGTAELLRMKQSDHWYTCLPMYHGAGQGLCILPVIYAGASVRLGRKFSHKTFWPEVSESKANRLQYVGELCRYLVNAPPHPLERKHNVEEAWGNGMRPDVWNIFRERFNIPVIHELYAATDGMGSTFNRNKGNFSSGAIGVRGLLWHSKHGANELRARIDPDTEDIVRDRNGFVIRAAVGEPGEVLHRIDPAMAESAFKGYYKNDTATGKRWLRGVFEPNDLFFRSGDVMRVDVDGRTYFVDRLGDTFRWKSENVSTNEVADVLGQFEQIAECNVYGVSVPNADGRCGCATIVPGSSTSIDTFDFARLAQHVLDKLPRYSVPLFLRMAPELSYTGTFKIQKGQAKREGIDLDLIEQAGSKDRLYWLPPGSTIYVPYRREDWEALKAGKVKL</sequence>
<evidence type="ECO:0000256" key="3">
    <source>
        <dbReference type="ARBA" id="ARBA00022741"/>
    </source>
</evidence>
<dbReference type="GO" id="GO:0005324">
    <property type="term" value="F:long-chain fatty acid transmembrane transporter activity"/>
    <property type="evidence" value="ECO:0007669"/>
    <property type="project" value="TreeGrafter"/>
</dbReference>
<dbReference type="InterPro" id="IPR020845">
    <property type="entry name" value="AMP-binding_CS"/>
</dbReference>
<dbReference type="AlphaFoldDB" id="A0AAN7ZLQ7"/>
<dbReference type="GO" id="GO:0005777">
    <property type="term" value="C:peroxisome"/>
    <property type="evidence" value="ECO:0007669"/>
    <property type="project" value="TreeGrafter"/>
</dbReference>
<evidence type="ECO:0000259" key="6">
    <source>
        <dbReference type="Pfam" id="PF13193"/>
    </source>
</evidence>
<evidence type="ECO:0000313" key="8">
    <source>
        <dbReference type="Proteomes" id="UP001310594"/>
    </source>
</evidence>
<organism evidence="7 8">
    <name type="scientific">Elasticomyces elasticus</name>
    <dbReference type="NCBI Taxonomy" id="574655"/>
    <lineage>
        <taxon>Eukaryota</taxon>
        <taxon>Fungi</taxon>
        <taxon>Dikarya</taxon>
        <taxon>Ascomycota</taxon>
        <taxon>Pezizomycotina</taxon>
        <taxon>Dothideomycetes</taxon>
        <taxon>Dothideomycetidae</taxon>
        <taxon>Mycosphaerellales</taxon>
        <taxon>Teratosphaeriaceae</taxon>
        <taxon>Elasticomyces</taxon>
    </lineage>
</organism>
<dbReference type="InterPro" id="IPR045851">
    <property type="entry name" value="AMP-bd_C_sf"/>
</dbReference>
<dbReference type="SUPFAM" id="SSF56801">
    <property type="entry name" value="Acetyl-CoA synthetase-like"/>
    <property type="match status" value="1"/>
</dbReference>
<dbReference type="GO" id="GO:0005811">
    <property type="term" value="C:lipid droplet"/>
    <property type="evidence" value="ECO:0007669"/>
    <property type="project" value="TreeGrafter"/>
</dbReference>
<dbReference type="GO" id="GO:0009898">
    <property type="term" value="C:cytoplasmic side of plasma membrane"/>
    <property type="evidence" value="ECO:0007669"/>
    <property type="project" value="TreeGrafter"/>
</dbReference>
<keyword evidence="4" id="KW-0067">ATP-binding</keyword>
<dbReference type="Proteomes" id="UP001310594">
    <property type="component" value="Unassembled WGS sequence"/>
</dbReference>
<accession>A0AAN7ZLQ7</accession>
<dbReference type="Pfam" id="PF13193">
    <property type="entry name" value="AMP-binding_C"/>
    <property type="match status" value="1"/>
</dbReference>
<dbReference type="FunFam" id="3.30.300.30:FF:000002">
    <property type="entry name" value="Long-chain fatty acid transport protein 1"/>
    <property type="match status" value="1"/>
</dbReference>
<evidence type="ECO:0000256" key="2">
    <source>
        <dbReference type="ARBA" id="ARBA00022598"/>
    </source>
</evidence>
<dbReference type="InterPro" id="IPR000873">
    <property type="entry name" value="AMP-dep_synth/lig_dom"/>
</dbReference>
<feature type="domain" description="AMP-binding enzyme C-terminal" evidence="6">
    <location>
        <begin position="488"/>
        <end position="567"/>
    </location>
</feature>
<dbReference type="GO" id="GO:0004467">
    <property type="term" value="F:long-chain fatty acid-CoA ligase activity"/>
    <property type="evidence" value="ECO:0007669"/>
    <property type="project" value="TreeGrafter"/>
</dbReference>
<dbReference type="EMBL" id="JAVRQU010000017">
    <property type="protein sequence ID" value="KAK5693590.1"/>
    <property type="molecule type" value="Genomic_DNA"/>
</dbReference>
<dbReference type="GO" id="GO:0044539">
    <property type="term" value="P:long-chain fatty acid import into cell"/>
    <property type="evidence" value="ECO:0007669"/>
    <property type="project" value="TreeGrafter"/>
</dbReference>
<dbReference type="Gene3D" id="3.30.300.30">
    <property type="match status" value="1"/>
</dbReference>
<feature type="domain" description="AMP-dependent synthetase/ligase" evidence="5">
    <location>
        <begin position="73"/>
        <end position="417"/>
    </location>
</feature>
<dbReference type="PROSITE" id="PS00455">
    <property type="entry name" value="AMP_BINDING"/>
    <property type="match status" value="1"/>
</dbReference>
<dbReference type="GO" id="GO:0005524">
    <property type="term" value="F:ATP binding"/>
    <property type="evidence" value="ECO:0007669"/>
    <property type="project" value="UniProtKB-KW"/>
</dbReference>
<reference evidence="7" key="1">
    <citation type="submission" date="2023-08" db="EMBL/GenBank/DDBJ databases">
        <title>Black Yeasts Isolated from many extreme environments.</title>
        <authorList>
            <person name="Coleine C."/>
            <person name="Stajich J.E."/>
            <person name="Selbmann L."/>
        </authorList>
    </citation>
    <scope>NUCLEOTIDE SEQUENCE</scope>
    <source>
        <strain evidence="7">CCFEE 5810</strain>
    </source>
</reference>
<evidence type="ECO:0000259" key="5">
    <source>
        <dbReference type="Pfam" id="PF00501"/>
    </source>
</evidence>
<dbReference type="Gene3D" id="3.40.50.12780">
    <property type="entry name" value="N-terminal domain of ligase-like"/>
    <property type="match status" value="1"/>
</dbReference>
<evidence type="ECO:0000313" key="7">
    <source>
        <dbReference type="EMBL" id="KAK5693590.1"/>
    </source>
</evidence>
<protein>
    <recommendedName>
        <fullName evidence="9">AMP-dependent synthetase/ligase domain-containing protein</fullName>
    </recommendedName>
</protein>
<evidence type="ECO:0000256" key="1">
    <source>
        <dbReference type="ARBA" id="ARBA00006432"/>
    </source>
</evidence>
<dbReference type="Pfam" id="PF00501">
    <property type="entry name" value="AMP-binding"/>
    <property type="match status" value="1"/>
</dbReference>